<organism evidence="1 2">
    <name type="scientific">Trichonephila clavata</name>
    <name type="common">Joro spider</name>
    <name type="synonym">Nephila clavata</name>
    <dbReference type="NCBI Taxonomy" id="2740835"/>
    <lineage>
        <taxon>Eukaryota</taxon>
        <taxon>Metazoa</taxon>
        <taxon>Ecdysozoa</taxon>
        <taxon>Arthropoda</taxon>
        <taxon>Chelicerata</taxon>
        <taxon>Arachnida</taxon>
        <taxon>Araneae</taxon>
        <taxon>Araneomorphae</taxon>
        <taxon>Entelegynae</taxon>
        <taxon>Araneoidea</taxon>
        <taxon>Nephilidae</taxon>
        <taxon>Trichonephila</taxon>
    </lineage>
</organism>
<dbReference type="EMBL" id="BMAO01034074">
    <property type="protein sequence ID" value="GFQ93845.1"/>
    <property type="molecule type" value="Genomic_DNA"/>
</dbReference>
<gene>
    <name evidence="1" type="primary">AVEN_95860_1</name>
    <name evidence="1" type="ORF">TNCT_49981</name>
</gene>
<comment type="caution">
    <text evidence="1">The sequence shown here is derived from an EMBL/GenBank/DDBJ whole genome shotgun (WGS) entry which is preliminary data.</text>
</comment>
<dbReference type="Proteomes" id="UP000887116">
    <property type="component" value="Unassembled WGS sequence"/>
</dbReference>
<dbReference type="AlphaFoldDB" id="A0A8X6L128"/>
<evidence type="ECO:0000313" key="2">
    <source>
        <dbReference type="Proteomes" id="UP000887116"/>
    </source>
</evidence>
<name>A0A8X6L128_TRICU</name>
<dbReference type="PANTHER" id="PTHR47331:SF1">
    <property type="entry name" value="GAG-LIKE PROTEIN"/>
    <property type="match status" value="1"/>
</dbReference>
<keyword evidence="2" id="KW-1185">Reference proteome</keyword>
<accession>A0A8X6L128</accession>
<proteinExistence type="predicted"/>
<dbReference type="OrthoDB" id="6436136at2759"/>
<evidence type="ECO:0000313" key="1">
    <source>
        <dbReference type="EMBL" id="GFQ93845.1"/>
    </source>
</evidence>
<protein>
    <submittedName>
        <fullName evidence="1">Uncharacterized protein</fullName>
    </submittedName>
</protein>
<sequence>MDLERLKEKRKFLRISFTKHLTKIETTLGKEISAEYNKEAKLDELLSLKSQLTEKLNELIKADEHIQLQIKIREMAADISSCEEYKDRENEELDFGRVRNLWSLETIGINPDNEVSLSDKELLKSFEQNTVFTNKRYETRLLWKEDSRELKSNYEIAKRRLFGLSKTFEKNEELYLKYDEIIKENLRDAIIERVNMYLDQNINTGYFLPHHAIVREQKDSTKVRIVFEHHQKMKARFY</sequence>
<dbReference type="PANTHER" id="PTHR47331">
    <property type="entry name" value="PHD-TYPE DOMAIN-CONTAINING PROTEIN"/>
    <property type="match status" value="1"/>
</dbReference>
<reference evidence="1" key="1">
    <citation type="submission" date="2020-07" db="EMBL/GenBank/DDBJ databases">
        <title>Multicomponent nature underlies the extraordinary mechanical properties of spider dragline silk.</title>
        <authorList>
            <person name="Kono N."/>
            <person name="Nakamura H."/>
            <person name="Mori M."/>
            <person name="Yoshida Y."/>
            <person name="Ohtoshi R."/>
            <person name="Malay A.D."/>
            <person name="Moran D.A.P."/>
            <person name="Tomita M."/>
            <person name="Numata K."/>
            <person name="Arakawa K."/>
        </authorList>
    </citation>
    <scope>NUCLEOTIDE SEQUENCE</scope>
</reference>